<keyword evidence="1" id="KW-1133">Transmembrane helix</keyword>
<dbReference type="PANTHER" id="PTHR21329">
    <property type="entry name" value="PHOSPHATIDYLINOSITOL N-ACETYLGLUCOSAMINYLTRANSFERASE SUBUNIT Q-RELATED"/>
    <property type="match status" value="1"/>
</dbReference>
<dbReference type="EnsemblMetazoa" id="SMAR001442-RA">
    <property type="protein sequence ID" value="SMAR001442-PA"/>
    <property type="gene ID" value="SMAR001442"/>
</dbReference>
<name>T1IKJ2_STRMM</name>
<dbReference type="PhylomeDB" id="T1IKJ2"/>
<dbReference type="PANTHER" id="PTHR21329:SF3">
    <property type="entry name" value="PHOSPHATIDYLINOSITOL N-ACETYLGLUCOSAMINYLTRANSFERASE SUBUNIT Q"/>
    <property type="match status" value="1"/>
</dbReference>
<reference evidence="2" key="2">
    <citation type="submission" date="2015-02" db="UniProtKB">
        <authorList>
            <consortium name="EnsemblMetazoa"/>
        </authorList>
    </citation>
    <scope>IDENTIFICATION</scope>
</reference>
<dbReference type="GO" id="GO:0016020">
    <property type="term" value="C:membrane"/>
    <property type="evidence" value="ECO:0007669"/>
    <property type="project" value="InterPro"/>
</dbReference>
<keyword evidence="3" id="KW-1185">Reference proteome</keyword>
<sequence length="544" mass="61898">MLDGAPTKMAAENMDGKTVSIFLPRSLLKSFSGWLVGYWIVEPTPAVFVMAVLHGPNPSCKTLTKKCKQIEAENEFKISIIGELFNQDIDRSPNNQITSSLLKHVSQIYIDLHVKTYKFILQNIVIKECGEIALDTNCLTFLYDPKPFIASKLLNFDDKNYKDCNCTGKLLSILNQWRKLGIEKTTDLTPAIAGNWEKIFIHHGSRFYPSWLSFSSFICQLIQRFNQLRSVSGPSPKIGHVSACLRCQNTFISILLDVLIGYVLLREIQGFISIEELFDLFMFSAESVVDKIDALVRWLMGVPAGFKLNFPLSSTLGRFFLYHIYLWKTYIYLVQPIVRQFLPAISSLGLLGLTFQLSILVDFLSLATFHVYCFYVYAARLYHLHICALISLWRLVRGLKWNPLRHRVDSAKYNLDQLFIGTLFFMILLFVFPTTLLFYCVFCCLRLTVVCAVATTNRLVLFVSTVPSAAVLLHLIGSRLVCCDTRMAVQHPVTSPLSLKLEIVASSLKFVWSSTLPLNFIRKTEPTWGELIKDLLIGNLVYPM</sequence>
<evidence type="ECO:0000313" key="2">
    <source>
        <dbReference type="EnsemblMetazoa" id="SMAR001442-PA"/>
    </source>
</evidence>
<dbReference type="eggNOG" id="KOG1183">
    <property type="taxonomic scope" value="Eukaryota"/>
</dbReference>
<accession>T1IKJ2</accession>
<keyword evidence="1" id="KW-0472">Membrane</keyword>
<dbReference type="HOGENOM" id="CLU_021157_2_0_1"/>
<evidence type="ECO:0000313" key="3">
    <source>
        <dbReference type="Proteomes" id="UP000014500"/>
    </source>
</evidence>
<feature type="transmembrane region" description="Helical" evidence="1">
    <location>
        <begin position="320"/>
        <end position="338"/>
    </location>
</feature>
<dbReference type="Pfam" id="PF05024">
    <property type="entry name" value="Gpi1"/>
    <property type="match status" value="1"/>
</dbReference>
<protein>
    <recommendedName>
        <fullName evidence="4">Phosphatidylinositol N-acetylglucosaminyltransferase subunit Q</fullName>
    </recommendedName>
</protein>
<keyword evidence="1" id="KW-0812">Transmembrane</keyword>
<dbReference type="GO" id="GO:0005783">
    <property type="term" value="C:endoplasmic reticulum"/>
    <property type="evidence" value="ECO:0007669"/>
    <property type="project" value="TreeGrafter"/>
</dbReference>
<dbReference type="STRING" id="126957.T1IKJ2"/>
<feature type="transmembrane region" description="Helical" evidence="1">
    <location>
        <begin position="377"/>
        <end position="396"/>
    </location>
</feature>
<evidence type="ECO:0008006" key="4">
    <source>
        <dbReference type="Google" id="ProtNLM"/>
    </source>
</evidence>
<dbReference type="EMBL" id="JH430542">
    <property type="status" value="NOT_ANNOTATED_CDS"/>
    <property type="molecule type" value="Genomic_DNA"/>
</dbReference>
<dbReference type="Proteomes" id="UP000014500">
    <property type="component" value="Unassembled WGS sequence"/>
</dbReference>
<dbReference type="GO" id="GO:0006506">
    <property type="term" value="P:GPI anchor biosynthetic process"/>
    <property type="evidence" value="ECO:0007669"/>
    <property type="project" value="InterPro"/>
</dbReference>
<dbReference type="InterPro" id="IPR007720">
    <property type="entry name" value="PigQ/GPI1"/>
</dbReference>
<feature type="transmembrane region" description="Helical" evidence="1">
    <location>
        <begin position="417"/>
        <end position="439"/>
    </location>
</feature>
<dbReference type="AlphaFoldDB" id="T1IKJ2"/>
<organism evidence="2 3">
    <name type="scientific">Strigamia maritima</name>
    <name type="common">European centipede</name>
    <name type="synonym">Geophilus maritimus</name>
    <dbReference type="NCBI Taxonomy" id="126957"/>
    <lineage>
        <taxon>Eukaryota</taxon>
        <taxon>Metazoa</taxon>
        <taxon>Ecdysozoa</taxon>
        <taxon>Arthropoda</taxon>
        <taxon>Myriapoda</taxon>
        <taxon>Chilopoda</taxon>
        <taxon>Pleurostigmophora</taxon>
        <taxon>Geophilomorpha</taxon>
        <taxon>Linotaeniidae</taxon>
        <taxon>Strigamia</taxon>
    </lineage>
</organism>
<evidence type="ECO:0000256" key="1">
    <source>
        <dbReference type="SAM" id="Phobius"/>
    </source>
</evidence>
<reference evidence="3" key="1">
    <citation type="submission" date="2011-05" db="EMBL/GenBank/DDBJ databases">
        <authorList>
            <person name="Richards S.R."/>
            <person name="Qu J."/>
            <person name="Jiang H."/>
            <person name="Jhangiani S.N."/>
            <person name="Agravi P."/>
            <person name="Goodspeed R."/>
            <person name="Gross S."/>
            <person name="Mandapat C."/>
            <person name="Jackson L."/>
            <person name="Mathew T."/>
            <person name="Pu L."/>
            <person name="Thornton R."/>
            <person name="Saada N."/>
            <person name="Wilczek-Boney K.B."/>
            <person name="Lee S."/>
            <person name="Kovar C."/>
            <person name="Wu Y."/>
            <person name="Scherer S.E."/>
            <person name="Worley K.C."/>
            <person name="Muzny D.M."/>
            <person name="Gibbs R."/>
        </authorList>
    </citation>
    <scope>NUCLEOTIDE SEQUENCE</scope>
    <source>
        <strain evidence="3">Brora</strain>
    </source>
</reference>
<feature type="transmembrane region" description="Helical" evidence="1">
    <location>
        <begin position="459"/>
        <end position="477"/>
    </location>
</feature>
<proteinExistence type="predicted"/>